<dbReference type="Proteomes" id="UP001139263">
    <property type="component" value="Unassembled WGS sequence"/>
</dbReference>
<sequence length="145" mass="16091">MEQDNVREVNKFRMAVGTILALLVIQFILGMVVNLYVQIPSSLPNGNAMSWTMSHSPLILMHMIVGTLILVVSIWIMMLSLSFEQKSIMILSIVGFVFIISTWAIGIAFLTSGQTNILSLMMSLGFILSTVTYGIEMYGIRNGIK</sequence>
<feature type="transmembrane region" description="Helical" evidence="1">
    <location>
        <begin position="59"/>
        <end position="81"/>
    </location>
</feature>
<proteinExistence type="predicted"/>
<evidence type="ECO:0000313" key="2">
    <source>
        <dbReference type="EMBL" id="MCI0182373.1"/>
    </source>
</evidence>
<keyword evidence="1" id="KW-0812">Transmembrane</keyword>
<evidence type="ECO:0000313" key="3">
    <source>
        <dbReference type="Proteomes" id="UP001139263"/>
    </source>
</evidence>
<keyword evidence="1" id="KW-1133">Transmembrane helix</keyword>
<dbReference type="EMBL" id="JALBUF010000001">
    <property type="protein sequence ID" value="MCI0182373.1"/>
    <property type="molecule type" value="Genomic_DNA"/>
</dbReference>
<comment type="caution">
    <text evidence="2">The sequence shown here is derived from an EMBL/GenBank/DDBJ whole genome shotgun (WGS) entry which is preliminary data.</text>
</comment>
<reference evidence="2" key="1">
    <citation type="submission" date="2022-03" db="EMBL/GenBank/DDBJ databases">
        <title>Draft Genome Sequence of Firmicute Strain S0AB, a Heterotrophic Iron/Sulfur-Oxidizing Extreme Acidophile.</title>
        <authorList>
            <person name="Vergara E."/>
            <person name="Pakostova E."/>
            <person name="Johnson D.B."/>
            <person name="Holmes D.S."/>
        </authorList>
    </citation>
    <scope>NUCLEOTIDE SEQUENCE</scope>
    <source>
        <strain evidence="2">S0AB</strain>
    </source>
</reference>
<feature type="transmembrane region" description="Helical" evidence="1">
    <location>
        <begin position="12"/>
        <end position="39"/>
    </location>
</feature>
<keyword evidence="3" id="KW-1185">Reference proteome</keyword>
<evidence type="ECO:0000256" key="1">
    <source>
        <dbReference type="SAM" id="Phobius"/>
    </source>
</evidence>
<dbReference type="AlphaFoldDB" id="A0A9X1V6X1"/>
<protein>
    <submittedName>
        <fullName evidence="2">Uncharacterized protein</fullName>
    </submittedName>
</protein>
<feature type="transmembrane region" description="Helical" evidence="1">
    <location>
        <begin position="88"/>
        <end position="111"/>
    </location>
</feature>
<organism evidence="2 3">
    <name type="scientific">Sulfoacidibacillus ferrooxidans</name>
    <dbReference type="NCBI Taxonomy" id="2005001"/>
    <lineage>
        <taxon>Bacteria</taxon>
        <taxon>Bacillati</taxon>
        <taxon>Bacillota</taxon>
        <taxon>Bacilli</taxon>
        <taxon>Bacillales</taxon>
        <taxon>Alicyclobacillaceae</taxon>
        <taxon>Sulfoacidibacillus</taxon>
    </lineage>
</organism>
<name>A0A9X1V6X1_9BACL</name>
<dbReference type="RefSeq" id="WP_241711974.1">
    <property type="nucleotide sequence ID" value="NZ_JALBUF010000001.1"/>
</dbReference>
<accession>A0A9X1V6X1</accession>
<gene>
    <name evidence="2" type="ORF">MM817_00632</name>
</gene>
<feature type="transmembrane region" description="Helical" evidence="1">
    <location>
        <begin position="117"/>
        <end position="135"/>
    </location>
</feature>
<keyword evidence="1" id="KW-0472">Membrane</keyword>